<keyword evidence="6" id="KW-0238">DNA-binding</keyword>
<dbReference type="STRING" id="284581.AMD01_19125"/>
<evidence type="ECO:0000256" key="2">
    <source>
        <dbReference type="ARBA" id="ARBA00022490"/>
    </source>
</evidence>
<keyword evidence="5" id="KW-0805">Transcription regulation</keyword>
<name>A0A0M0KQE9_9BACI</name>
<dbReference type="SMART" id="SM00448">
    <property type="entry name" value="REC"/>
    <property type="match status" value="1"/>
</dbReference>
<evidence type="ECO:0000256" key="8">
    <source>
        <dbReference type="ARBA" id="ARBA00023163"/>
    </source>
</evidence>
<gene>
    <name evidence="11" type="ORF">AMD01_19125</name>
</gene>
<keyword evidence="7" id="KW-0010">Activator</keyword>
<dbReference type="PANTHER" id="PTHR45526">
    <property type="entry name" value="TRANSCRIPTIONAL REGULATORY PROTEIN DPIA"/>
    <property type="match status" value="1"/>
</dbReference>
<feature type="modified residue" description="4-aspartylphosphate" evidence="9">
    <location>
        <position position="54"/>
    </location>
</feature>
<dbReference type="Proteomes" id="UP000037558">
    <property type="component" value="Unassembled WGS sequence"/>
</dbReference>
<dbReference type="SUPFAM" id="SSF52172">
    <property type="entry name" value="CheY-like"/>
    <property type="match status" value="1"/>
</dbReference>
<sequence>MNKVMIVEDDPMVAEFNKRYLEKIDDFELVATCSSVDEAIFILNEKKIELILLDIFMPGKNGLELLSYIRENDMMVDVIVISAASDTERIQKALRLGAVDYLIKPFEFDRFSAALTAYYKKNTFLQSADHINQEQLDERILHNEEKALPEELPKGLSQDTLKLVWDAVQEMKSHPFSTEEIVNITGISRVSVRKYLKFLKHIDVVDVKVHYGNIGRPISQHKINESKAHHIQQYL</sequence>
<dbReference type="Gene3D" id="3.40.50.2300">
    <property type="match status" value="1"/>
</dbReference>
<feature type="domain" description="Response regulatory" evidence="10">
    <location>
        <begin position="3"/>
        <end position="119"/>
    </location>
</feature>
<dbReference type="InterPro" id="IPR024187">
    <property type="entry name" value="Sig_transdc_resp-reg_cit/mal"/>
</dbReference>
<dbReference type="PANTHER" id="PTHR45526:SF1">
    <property type="entry name" value="TRANSCRIPTIONAL REGULATORY PROTEIN DCUR-RELATED"/>
    <property type="match status" value="1"/>
</dbReference>
<evidence type="ECO:0000256" key="3">
    <source>
        <dbReference type="ARBA" id="ARBA00022553"/>
    </source>
</evidence>
<dbReference type="PROSITE" id="PS50110">
    <property type="entry name" value="RESPONSE_REGULATORY"/>
    <property type="match status" value="1"/>
</dbReference>
<keyword evidence="8" id="KW-0804">Transcription</keyword>
<keyword evidence="2" id="KW-0963">Cytoplasm</keyword>
<evidence type="ECO:0000256" key="9">
    <source>
        <dbReference type="PROSITE-ProRule" id="PRU00169"/>
    </source>
</evidence>
<keyword evidence="3 9" id="KW-0597">Phosphoprotein</keyword>
<dbReference type="Pfam" id="PF00072">
    <property type="entry name" value="Response_reg"/>
    <property type="match status" value="1"/>
</dbReference>
<dbReference type="InterPro" id="IPR001789">
    <property type="entry name" value="Sig_transdc_resp-reg_receiver"/>
</dbReference>
<evidence type="ECO:0000313" key="11">
    <source>
        <dbReference type="EMBL" id="KOO41066.1"/>
    </source>
</evidence>
<evidence type="ECO:0000313" key="12">
    <source>
        <dbReference type="Proteomes" id="UP000037558"/>
    </source>
</evidence>
<organism evidence="11 12">
    <name type="scientific">Priestia koreensis</name>
    <dbReference type="NCBI Taxonomy" id="284581"/>
    <lineage>
        <taxon>Bacteria</taxon>
        <taxon>Bacillati</taxon>
        <taxon>Bacillota</taxon>
        <taxon>Bacilli</taxon>
        <taxon>Bacillales</taxon>
        <taxon>Bacillaceae</taxon>
        <taxon>Priestia</taxon>
    </lineage>
</organism>
<dbReference type="RefSeq" id="WP_053403049.1">
    <property type="nucleotide sequence ID" value="NZ_JAMAUM010000023.1"/>
</dbReference>
<evidence type="ECO:0000259" key="10">
    <source>
        <dbReference type="PROSITE" id="PS50110"/>
    </source>
</evidence>
<evidence type="ECO:0000256" key="4">
    <source>
        <dbReference type="ARBA" id="ARBA00023012"/>
    </source>
</evidence>
<dbReference type="AlphaFoldDB" id="A0A0M0KQE9"/>
<dbReference type="GO" id="GO:0003677">
    <property type="term" value="F:DNA binding"/>
    <property type="evidence" value="ECO:0007669"/>
    <property type="project" value="UniProtKB-KW"/>
</dbReference>
<accession>A0A0M0KQE9</accession>
<protein>
    <submittedName>
        <fullName evidence="11">Transcriptional regulator</fullName>
    </submittedName>
</protein>
<keyword evidence="12" id="KW-1185">Reference proteome</keyword>
<dbReference type="PATRIC" id="fig|284581.3.peg.4203"/>
<comment type="caution">
    <text evidence="11">The sequence shown here is derived from an EMBL/GenBank/DDBJ whole genome shotgun (WGS) entry which is preliminary data.</text>
</comment>
<dbReference type="PIRSF" id="PIRSF006171">
    <property type="entry name" value="RR_citrat_malat"/>
    <property type="match status" value="1"/>
</dbReference>
<dbReference type="CDD" id="cd19925">
    <property type="entry name" value="REC_citrate_TCS"/>
    <property type="match status" value="1"/>
</dbReference>
<dbReference type="GO" id="GO:0000156">
    <property type="term" value="F:phosphorelay response regulator activity"/>
    <property type="evidence" value="ECO:0007669"/>
    <property type="project" value="TreeGrafter"/>
</dbReference>
<proteinExistence type="predicted"/>
<dbReference type="InterPro" id="IPR051271">
    <property type="entry name" value="2C-system_Tx_regulators"/>
</dbReference>
<evidence type="ECO:0000256" key="1">
    <source>
        <dbReference type="ARBA" id="ARBA00004496"/>
    </source>
</evidence>
<evidence type="ECO:0000256" key="6">
    <source>
        <dbReference type="ARBA" id="ARBA00023125"/>
    </source>
</evidence>
<dbReference type="GO" id="GO:0003700">
    <property type="term" value="F:DNA-binding transcription factor activity"/>
    <property type="evidence" value="ECO:0007669"/>
    <property type="project" value="InterPro"/>
</dbReference>
<dbReference type="OrthoDB" id="9759232at2"/>
<keyword evidence="4" id="KW-0902">Two-component regulatory system</keyword>
<evidence type="ECO:0000256" key="7">
    <source>
        <dbReference type="ARBA" id="ARBA00023159"/>
    </source>
</evidence>
<dbReference type="EMBL" id="LILC01000030">
    <property type="protein sequence ID" value="KOO41066.1"/>
    <property type="molecule type" value="Genomic_DNA"/>
</dbReference>
<evidence type="ECO:0000256" key="5">
    <source>
        <dbReference type="ARBA" id="ARBA00023015"/>
    </source>
</evidence>
<reference evidence="12" key="1">
    <citation type="submission" date="2015-08" db="EMBL/GenBank/DDBJ databases">
        <title>Fjat-14210 dsm16467.</title>
        <authorList>
            <person name="Liu B."/>
            <person name="Wang J."/>
            <person name="Zhu Y."/>
            <person name="Liu G."/>
            <person name="Chen Q."/>
            <person name="Chen Z."/>
            <person name="Lan J."/>
            <person name="Che J."/>
            <person name="Ge C."/>
            <person name="Shi H."/>
            <person name="Pan Z."/>
            <person name="Liu X."/>
        </authorList>
    </citation>
    <scope>NUCLEOTIDE SEQUENCE [LARGE SCALE GENOMIC DNA]</scope>
    <source>
        <strain evidence="12">DSM 16467</strain>
    </source>
</reference>
<comment type="subcellular location">
    <subcellularLocation>
        <location evidence="1">Cytoplasm</location>
    </subcellularLocation>
</comment>
<dbReference type="GO" id="GO:0005737">
    <property type="term" value="C:cytoplasm"/>
    <property type="evidence" value="ECO:0007669"/>
    <property type="project" value="UniProtKB-SubCell"/>
</dbReference>
<dbReference type="InterPro" id="IPR011006">
    <property type="entry name" value="CheY-like_superfamily"/>
</dbReference>